<comment type="function">
    <text evidence="6">Methylates ribosomal protein L11.</text>
</comment>
<dbReference type="InterPro" id="IPR050078">
    <property type="entry name" value="Ribosomal_L11_MeTrfase_PrmA"/>
</dbReference>
<keyword evidence="5 6" id="KW-0949">S-adenosyl-L-methionine</keyword>
<evidence type="ECO:0000313" key="7">
    <source>
        <dbReference type="EMBL" id="MBT1706913.1"/>
    </source>
</evidence>
<dbReference type="GO" id="GO:0005737">
    <property type="term" value="C:cytoplasm"/>
    <property type="evidence" value="ECO:0007669"/>
    <property type="project" value="UniProtKB-SubCell"/>
</dbReference>
<keyword evidence="2 6" id="KW-0963">Cytoplasm</keyword>
<sequence>MYYSRFQVTCAPEYSEILMAEMAEAGFDSFLETDTGFEAYVTLENYDKEKLEEIKTRYGAQTPLTFEQDKIEKRNWNEEWEQSYQPIIVDNRCLIRAAFHAPDAAYPYEIVITPKMSFGTGHHQTTYLMVKSQLDMDHRDKRVMDAGCGTAILSIMACKLGATSVEAFDIDEWSVINGQENIEVNGCTGIHLQQGKFEDLQPQGPFDIILANINKNVLLQEIKYYQGCLAPGGLLLLSGFYTHDIADIAEEAGRYGLRPVRDDARESWAAVLFKKEASVGQ</sequence>
<dbReference type="PANTHER" id="PTHR43648">
    <property type="entry name" value="ELECTRON TRANSFER FLAVOPROTEIN BETA SUBUNIT LYSINE METHYLTRANSFERASE"/>
    <property type="match status" value="1"/>
</dbReference>
<keyword evidence="8" id="KW-1185">Reference proteome</keyword>
<dbReference type="Pfam" id="PF06325">
    <property type="entry name" value="PrmA"/>
    <property type="match status" value="1"/>
</dbReference>
<evidence type="ECO:0000256" key="6">
    <source>
        <dbReference type="HAMAP-Rule" id="MF_00735"/>
    </source>
</evidence>
<dbReference type="GO" id="GO:0008276">
    <property type="term" value="F:protein methyltransferase activity"/>
    <property type="evidence" value="ECO:0007669"/>
    <property type="project" value="UniProtKB-UniRule"/>
</dbReference>
<evidence type="ECO:0000256" key="4">
    <source>
        <dbReference type="ARBA" id="ARBA00022679"/>
    </source>
</evidence>
<dbReference type="NCBIfam" id="NF001785">
    <property type="entry name" value="PRK00517.2-2"/>
    <property type="match status" value="1"/>
</dbReference>
<dbReference type="SUPFAM" id="SSF53335">
    <property type="entry name" value="S-adenosyl-L-methionine-dependent methyltransferases"/>
    <property type="match status" value="1"/>
</dbReference>
<evidence type="ECO:0000256" key="2">
    <source>
        <dbReference type="ARBA" id="ARBA00022490"/>
    </source>
</evidence>
<dbReference type="RefSeq" id="WP_254082496.1">
    <property type="nucleotide sequence ID" value="NZ_JAHESE010000001.1"/>
</dbReference>
<dbReference type="InterPro" id="IPR029063">
    <property type="entry name" value="SAM-dependent_MTases_sf"/>
</dbReference>
<keyword evidence="3 6" id="KW-0489">Methyltransferase</keyword>
<protein>
    <recommendedName>
        <fullName evidence="6">Ribosomal protein L11 methyltransferase</fullName>
        <shortName evidence="6">L11 Mtase</shortName>
        <ecNumber evidence="6">2.1.1.-</ecNumber>
    </recommendedName>
</protein>
<evidence type="ECO:0000313" key="8">
    <source>
        <dbReference type="Proteomes" id="UP001319080"/>
    </source>
</evidence>
<feature type="binding site" evidence="6">
    <location>
        <position position="212"/>
    </location>
    <ligand>
        <name>S-adenosyl-L-methionine</name>
        <dbReference type="ChEBI" id="CHEBI:59789"/>
    </ligand>
</feature>
<reference evidence="7 8" key="1">
    <citation type="submission" date="2021-05" db="EMBL/GenBank/DDBJ databases">
        <title>A Polyphasic approach of four new species of the genus Ohtaekwangia: Ohtaekwangia histidinii sp. nov., Ohtaekwangia cretensis sp. nov., Ohtaekwangia indiensis sp. nov., Ohtaekwangia reichenbachii sp. nov. from diverse environment.</title>
        <authorList>
            <person name="Octaviana S."/>
        </authorList>
    </citation>
    <scope>NUCLEOTIDE SEQUENCE [LARGE SCALE GENOMIC DNA]</scope>
    <source>
        <strain evidence="7 8">PWU5</strain>
    </source>
</reference>
<proteinExistence type="inferred from homology"/>
<comment type="similarity">
    <text evidence="1 6">Belongs to the methyltransferase superfamily. PrmA family.</text>
</comment>
<dbReference type="PANTHER" id="PTHR43648:SF1">
    <property type="entry name" value="ELECTRON TRANSFER FLAVOPROTEIN BETA SUBUNIT LYSINE METHYLTRANSFERASE"/>
    <property type="match status" value="1"/>
</dbReference>
<dbReference type="GO" id="GO:0005840">
    <property type="term" value="C:ribosome"/>
    <property type="evidence" value="ECO:0007669"/>
    <property type="project" value="UniProtKB-KW"/>
</dbReference>
<dbReference type="Proteomes" id="UP001319080">
    <property type="component" value="Unassembled WGS sequence"/>
</dbReference>
<evidence type="ECO:0000256" key="3">
    <source>
        <dbReference type="ARBA" id="ARBA00022603"/>
    </source>
</evidence>
<dbReference type="InterPro" id="IPR004498">
    <property type="entry name" value="Ribosomal_PrmA_MeTrfase"/>
</dbReference>
<evidence type="ECO:0000256" key="1">
    <source>
        <dbReference type="ARBA" id="ARBA00009741"/>
    </source>
</evidence>
<comment type="subcellular location">
    <subcellularLocation>
        <location evidence="6">Cytoplasm</location>
    </subcellularLocation>
</comment>
<dbReference type="Gene3D" id="3.40.50.150">
    <property type="entry name" value="Vaccinia Virus protein VP39"/>
    <property type="match status" value="1"/>
</dbReference>
<keyword evidence="4 6" id="KW-0808">Transferase</keyword>
<comment type="caution">
    <text evidence="7">The sequence shown here is derived from an EMBL/GenBank/DDBJ whole genome shotgun (WGS) entry which is preliminary data.</text>
</comment>
<name>A0AAP2DT57_9BACT</name>
<dbReference type="EMBL" id="JAHESE010000001">
    <property type="protein sequence ID" value="MBT1706913.1"/>
    <property type="molecule type" value="Genomic_DNA"/>
</dbReference>
<comment type="catalytic activity">
    <reaction evidence="6">
        <text>L-lysyl-[protein] + 3 S-adenosyl-L-methionine = N(6),N(6),N(6)-trimethyl-L-lysyl-[protein] + 3 S-adenosyl-L-homocysteine + 3 H(+)</text>
        <dbReference type="Rhea" id="RHEA:54192"/>
        <dbReference type="Rhea" id="RHEA-COMP:9752"/>
        <dbReference type="Rhea" id="RHEA-COMP:13826"/>
        <dbReference type="ChEBI" id="CHEBI:15378"/>
        <dbReference type="ChEBI" id="CHEBI:29969"/>
        <dbReference type="ChEBI" id="CHEBI:57856"/>
        <dbReference type="ChEBI" id="CHEBI:59789"/>
        <dbReference type="ChEBI" id="CHEBI:61961"/>
    </reaction>
</comment>
<keyword evidence="7" id="KW-0689">Ribosomal protein</keyword>
<dbReference type="CDD" id="cd02440">
    <property type="entry name" value="AdoMet_MTases"/>
    <property type="match status" value="1"/>
</dbReference>
<gene>
    <name evidence="6 7" type="primary">prmA</name>
    <name evidence="7" type="ORF">KK062_01690</name>
</gene>
<keyword evidence="7" id="KW-0687">Ribonucleoprotein</keyword>
<feature type="binding site" evidence="6">
    <location>
        <position position="147"/>
    </location>
    <ligand>
        <name>S-adenosyl-L-methionine</name>
        <dbReference type="ChEBI" id="CHEBI:59789"/>
    </ligand>
</feature>
<dbReference type="AlphaFoldDB" id="A0AAP2DT57"/>
<feature type="binding site" evidence="6">
    <location>
        <position position="169"/>
    </location>
    <ligand>
        <name>S-adenosyl-L-methionine</name>
        <dbReference type="ChEBI" id="CHEBI:59789"/>
    </ligand>
</feature>
<organism evidence="7 8">
    <name type="scientific">Dawidia cretensis</name>
    <dbReference type="NCBI Taxonomy" id="2782350"/>
    <lineage>
        <taxon>Bacteria</taxon>
        <taxon>Pseudomonadati</taxon>
        <taxon>Bacteroidota</taxon>
        <taxon>Cytophagia</taxon>
        <taxon>Cytophagales</taxon>
        <taxon>Chryseotaleaceae</taxon>
        <taxon>Dawidia</taxon>
    </lineage>
</organism>
<dbReference type="HAMAP" id="MF_00735">
    <property type="entry name" value="Methyltr_PrmA"/>
    <property type="match status" value="1"/>
</dbReference>
<evidence type="ECO:0000256" key="5">
    <source>
        <dbReference type="ARBA" id="ARBA00022691"/>
    </source>
</evidence>
<feature type="binding site" evidence="6">
    <location>
        <position position="126"/>
    </location>
    <ligand>
        <name>S-adenosyl-L-methionine</name>
        <dbReference type="ChEBI" id="CHEBI:59789"/>
    </ligand>
</feature>
<dbReference type="GO" id="GO:0032259">
    <property type="term" value="P:methylation"/>
    <property type="evidence" value="ECO:0007669"/>
    <property type="project" value="UniProtKB-KW"/>
</dbReference>
<accession>A0AAP2DT57</accession>
<dbReference type="PIRSF" id="PIRSF000401">
    <property type="entry name" value="RPL11_MTase"/>
    <property type="match status" value="1"/>
</dbReference>
<dbReference type="EC" id="2.1.1.-" evidence="6"/>